<dbReference type="PANTHER" id="PTHR30273:SF2">
    <property type="entry name" value="PROTEIN FECR"/>
    <property type="match status" value="1"/>
</dbReference>
<protein>
    <submittedName>
        <fullName evidence="3">Iron dicitrate transport regulator FecR</fullName>
    </submittedName>
</protein>
<dbReference type="Proteomes" id="UP000028631">
    <property type="component" value="Unassembled WGS sequence"/>
</dbReference>
<dbReference type="AlphaFoldDB" id="A0A085VQM7"/>
<dbReference type="Pfam" id="PF04773">
    <property type="entry name" value="FecR"/>
    <property type="match status" value="1"/>
</dbReference>
<dbReference type="InterPro" id="IPR032623">
    <property type="entry name" value="FecR_N"/>
</dbReference>
<name>A0A085VQM7_PSESX</name>
<dbReference type="EMBL" id="JPQU01000016">
    <property type="protein sequence ID" value="KFE57740.1"/>
    <property type="molecule type" value="Genomic_DNA"/>
</dbReference>
<dbReference type="GO" id="GO:0016989">
    <property type="term" value="F:sigma factor antagonist activity"/>
    <property type="evidence" value="ECO:0007669"/>
    <property type="project" value="TreeGrafter"/>
</dbReference>
<accession>A0A085VQM7</accession>
<organism evidence="3 4">
    <name type="scientific">Pseudomonas syringae</name>
    <dbReference type="NCBI Taxonomy" id="317"/>
    <lineage>
        <taxon>Bacteria</taxon>
        <taxon>Pseudomonadati</taxon>
        <taxon>Pseudomonadota</taxon>
        <taxon>Gammaproteobacteria</taxon>
        <taxon>Pseudomonadales</taxon>
        <taxon>Pseudomonadaceae</taxon>
        <taxon>Pseudomonas</taxon>
    </lineage>
</organism>
<evidence type="ECO:0000259" key="2">
    <source>
        <dbReference type="Pfam" id="PF16220"/>
    </source>
</evidence>
<feature type="domain" description="FecR N-terminal" evidence="2">
    <location>
        <begin position="14"/>
        <end position="55"/>
    </location>
</feature>
<dbReference type="Gene3D" id="2.60.120.1440">
    <property type="match status" value="1"/>
</dbReference>
<dbReference type="PANTHER" id="PTHR30273">
    <property type="entry name" value="PERIPLASMIC SIGNAL SENSOR AND SIGMA FACTOR ACTIVATOR FECR-RELATED"/>
    <property type="match status" value="1"/>
</dbReference>
<feature type="domain" description="FecR protein" evidence="1">
    <location>
        <begin position="114"/>
        <end position="204"/>
    </location>
</feature>
<dbReference type="PATRIC" id="fig|317.175.peg.576"/>
<evidence type="ECO:0000259" key="1">
    <source>
        <dbReference type="Pfam" id="PF04773"/>
    </source>
</evidence>
<sequence length="320" mass="35417">MSDEHEPSEAMISQAAQWLAMLEAENISEADRNAFNAWRRADPRHHLAVQRMEALLGTFNNLPPLPSRKAMNRAFASSGAKFSLPVVQAIALLGVLVGGWFGVEQAPIWLADQRTHVGERREISLADGSQLRLNSDSALDIDFDERQRLINLRQGEIWVEVAKDQQRPFVVRTDQGTITALGTRFVVRKAADGSVQVSVLESAIAAKARLMENVNVATGQQAILKDGLVQTPQLIGHDDPAAWTRGLLKVDDQPLNEVLQALAVYRHGLMQFDEQALAGMRVSGLFRLDDTDAALATLADNLPIRVERYTDLFVRITPKE</sequence>
<dbReference type="InterPro" id="IPR012373">
    <property type="entry name" value="Ferrdict_sens_TM"/>
</dbReference>
<keyword evidence="4" id="KW-1185">Reference proteome</keyword>
<evidence type="ECO:0000313" key="4">
    <source>
        <dbReference type="Proteomes" id="UP000028631"/>
    </source>
</evidence>
<dbReference type="OrthoDB" id="1099576at2"/>
<dbReference type="PIRSF" id="PIRSF018266">
    <property type="entry name" value="FecR"/>
    <property type="match status" value="1"/>
</dbReference>
<gene>
    <name evidence="3" type="ORF">IV01_02745</name>
</gene>
<dbReference type="InterPro" id="IPR006860">
    <property type="entry name" value="FecR"/>
</dbReference>
<comment type="caution">
    <text evidence="3">The sequence shown here is derived from an EMBL/GenBank/DDBJ whole genome shotgun (WGS) entry which is preliminary data.</text>
</comment>
<evidence type="ECO:0000313" key="3">
    <source>
        <dbReference type="EMBL" id="KFE57740.1"/>
    </source>
</evidence>
<dbReference type="RefSeq" id="WP_032625770.1">
    <property type="nucleotide sequence ID" value="NZ_JPQU01000016.1"/>
</dbReference>
<dbReference type="Pfam" id="PF16220">
    <property type="entry name" value="DUF4880"/>
    <property type="match status" value="1"/>
</dbReference>
<proteinExistence type="predicted"/>
<reference evidence="3 4" key="1">
    <citation type="submission" date="2014-07" db="EMBL/GenBank/DDBJ databases">
        <title>Draft Genome Sequences of Environmental Pseudomonas syringae strains.</title>
        <authorList>
            <person name="Baltrus D.A."/>
            <person name="Berge O."/>
            <person name="Morris C."/>
        </authorList>
    </citation>
    <scope>NUCLEOTIDE SEQUENCE [LARGE SCALE GENOMIC DNA]</scope>
    <source>
        <strain evidence="3 4">GAW0119</strain>
    </source>
</reference>